<feature type="region of interest" description="Disordered" evidence="4">
    <location>
        <begin position="94"/>
        <end position="135"/>
    </location>
</feature>
<dbReference type="InterPro" id="IPR013563">
    <property type="entry name" value="Oligopep_ABC_C"/>
</dbReference>
<dbReference type="EMBL" id="CP108222">
    <property type="protein sequence ID" value="WTT23866.1"/>
    <property type="molecule type" value="Genomic_DNA"/>
</dbReference>
<dbReference type="PANTHER" id="PTHR43067">
    <property type="entry name" value="OLIGOPEPTIDE/DIPEPTIDE ABC TRANSPORTER, ATPASE SUBUNIT"/>
    <property type="match status" value="1"/>
</dbReference>
<dbReference type="AlphaFoldDB" id="A0AAU2AJF6"/>
<protein>
    <recommendedName>
        <fullName evidence="5">Oligopeptide/dipeptide ABC transporter C-terminal domain-containing protein</fullName>
    </recommendedName>
</protein>
<feature type="compositionally biased region" description="Basic and acidic residues" evidence="4">
    <location>
        <begin position="118"/>
        <end position="135"/>
    </location>
</feature>
<dbReference type="PANTHER" id="PTHR43067:SF3">
    <property type="entry name" value="MALTOSE ABC TRANSPORTER, ATP-BINDING PROTEIN"/>
    <property type="match status" value="1"/>
</dbReference>
<accession>A0AAU2AJF6</accession>
<dbReference type="InterPro" id="IPR027417">
    <property type="entry name" value="P-loop_NTPase"/>
</dbReference>
<feature type="domain" description="Oligopeptide/dipeptide ABC transporter C-terminal" evidence="5">
    <location>
        <begin position="10"/>
        <end position="74"/>
    </location>
</feature>
<dbReference type="Pfam" id="PF08352">
    <property type="entry name" value="oligo_HPY"/>
    <property type="match status" value="1"/>
</dbReference>
<keyword evidence="1" id="KW-0813">Transport</keyword>
<reference evidence="6" key="1">
    <citation type="submission" date="2022-10" db="EMBL/GenBank/DDBJ databases">
        <title>The complete genomes of actinobacterial strains from the NBC collection.</title>
        <authorList>
            <person name="Joergensen T.S."/>
            <person name="Alvarez Arevalo M."/>
            <person name="Sterndorff E.B."/>
            <person name="Faurdal D."/>
            <person name="Vuksanovic O."/>
            <person name="Mourched A.-S."/>
            <person name="Charusanti P."/>
            <person name="Shaw S."/>
            <person name="Blin K."/>
            <person name="Weber T."/>
        </authorList>
    </citation>
    <scope>NUCLEOTIDE SEQUENCE</scope>
    <source>
        <strain evidence="6">NBC_00093</strain>
    </source>
</reference>
<evidence type="ECO:0000256" key="3">
    <source>
        <dbReference type="ARBA" id="ARBA00022840"/>
    </source>
</evidence>
<dbReference type="NCBIfam" id="TIGR01727">
    <property type="entry name" value="oligo_HPY"/>
    <property type="match status" value="1"/>
</dbReference>
<dbReference type="Gene3D" id="3.40.50.300">
    <property type="entry name" value="P-loop containing nucleotide triphosphate hydrolases"/>
    <property type="match status" value="1"/>
</dbReference>
<evidence type="ECO:0000259" key="5">
    <source>
        <dbReference type="Pfam" id="PF08352"/>
    </source>
</evidence>
<name>A0AAU2AJF6_9ACTN</name>
<evidence type="ECO:0000313" key="6">
    <source>
        <dbReference type="EMBL" id="WTT23866.1"/>
    </source>
</evidence>
<organism evidence="6">
    <name type="scientific">Streptomyces sp. NBC_00093</name>
    <dbReference type="NCBI Taxonomy" id="2975649"/>
    <lineage>
        <taxon>Bacteria</taxon>
        <taxon>Bacillati</taxon>
        <taxon>Actinomycetota</taxon>
        <taxon>Actinomycetes</taxon>
        <taxon>Kitasatosporales</taxon>
        <taxon>Streptomycetaceae</taxon>
        <taxon>Streptomyces</taxon>
    </lineage>
</organism>
<keyword evidence="3" id="KW-0067">ATP-binding</keyword>
<keyword evidence="2" id="KW-0547">Nucleotide-binding</keyword>
<evidence type="ECO:0000256" key="4">
    <source>
        <dbReference type="SAM" id="MobiDB-lite"/>
    </source>
</evidence>
<dbReference type="GO" id="GO:0015833">
    <property type="term" value="P:peptide transport"/>
    <property type="evidence" value="ECO:0007669"/>
    <property type="project" value="InterPro"/>
</dbReference>
<evidence type="ECO:0000256" key="2">
    <source>
        <dbReference type="ARBA" id="ARBA00022741"/>
    </source>
</evidence>
<evidence type="ECO:0000256" key="1">
    <source>
        <dbReference type="ARBA" id="ARBA00022448"/>
    </source>
</evidence>
<dbReference type="GO" id="GO:0005524">
    <property type="term" value="F:ATP binding"/>
    <property type="evidence" value="ECO:0007669"/>
    <property type="project" value="UniProtKB-KW"/>
</dbReference>
<gene>
    <name evidence="6" type="ORF">OHA22_50725</name>
</gene>
<proteinExistence type="predicted"/>
<sequence>MAVTYGGRVVEDGATTDVLTAPRHPYTAALSAADPARAKDGTRLLTIGASPPVLTGDKPGCVFCPRCTSADGTCATPSRCPARSRDGRCCVTTRPRHRRGRRRSDERTSPLTGLRLCRLQETRRSEGRELPHRRG</sequence>